<dbReference type="Proteomes" id="UP000030764">
    <property type="component" value="Unassembled WGS sequence"/>
</dbReference>
<reference evidence="2 3" key="1">
    <citation type="journal article" date="2014" name="Nat. Genet.">
        <title>Genome and transcriptome of the porcine whipworm Trichuris suis.</title>
        <authorList>
            <person name="Jex A.R."/>
            <person name="Nejsum P."/>
            <person name="Schwarz E.M."/>
            <person name="Hu L."/>
            <person name="Young N.D."/>
            <person name="Hall R.S."/>
            <person name="Korhonen P.K."/>
            <person name="Liao S."/>
            <person name="Thamsborg S."/>
            <person name="Xia J."/>
            <person name="Xu P."/>
            <person name="Wang S."/>
            <person name="Scheerlinck J.P."/>
            <person name="Hofmann A."/>
            <person name="Sternberg P.W."/>
            <person name="Wang J."/>
            <person name="Gasser R.B."/>
        </authorList>
    </citation>
    <scope>NUCLEOTIDE SEQUENCE [LARGE SCALE GENOMIC DNA]</scope>
    <source>
        <strain evidence="2">DCEP-RM93M</strain>
    </source>
</reference>
<dbReference type="EMBL" id="KL363264">
    <property type="protein sequence ID" value="KFD49762.1"/>
    <property type="molecule type" value="Genomic_DNA"/>
</dbReference>
<evidence type="ECO:0000256" key="1">
    <source>
        <dbReference type="SAM" id="Phobius"/>
    </source>
</evidence>
<evidence type="ECO:0000313" key="3">
    <source>
        <dbReference type="Proteomes" id="UP000030764"/>
    </source>
</evidence>
<accession>A0A085LXR6</accession>
<evidence type="ECO:0000313" key="2">
    <source>
        <dbReference type="EMBL" id="KFD49762.1"/>
    </source>
</evidence>
<name>A0A085LXR6_9BILA</name>
<keyword evidence="3" id="KW-1185">Reference proteome</keyword>
<sequence>MKYWSEDNWTSTLELSLRQYLKPMNSSRLNFLAVDLLSAITFMLLIYAAVKSAAATVNRNSPHSLSSKPGQDWIFDNRRICFHEERRCEAFWQKLFMPSLQHYALLNPTWANTSALITDRSSFILIALLFKKLETDEKYRESSSSFTKMNWSKDLIFHGFILFSSRYDAKSVRNSHKRTPSDHQSELCTSMNLASMYRIEL</sequence>
<feature type="transmembrane region" description="Helical" evidence="1">
    <location>
        <begin position="29"/>
        <end position="50"/>
    </location>
</feature>
<organism evidence="2 3">
    <name type="scientific">Trichuris suis</name>
    <name type="common">pig whipworm</name>
    <dbReference type="NCBI Taxonomy" id="68888"/>
    <lineage>
        <taxon>Eukaryota</taxon>
        <taxon>Metazoa</taxon>
        <taxon>Ecdysozoa</taxon>
        <taxon>Nematoda</taxon>
        <taxon>Enoplea</taxon>
        <taxon>Dorylaimia</taxon>
        <taxon>Trichinellida</taxon>
        <taxon>Trichuridae</taxon>
        <taxon>Trichuris</taxon>
    </lineage>
</organism>
<gene>
    <name evidence="2" type="ORF">M513_09357</name>
</gene>
<keyword evidence="1" id="KW-0472">Membrane</keyword>
<dbReference type="AlphaFoldDB" id="A0A085LXR6"/>
<proteinExistence type="predicted"/>
<keyword evidence="1" id="KW-0812">Transmembrane</keyword>
<keyword evidence="1" id="KW-1133">Transmembrane helix</keyword>
<protein>
    <submittedName>
        <fullName evidence="2">Uncharacterized protein</fullName>
    </submittedName>
</protein>